<evidence type="ECO:0000256" key="5">
    <source>
        <dbReference type="ARBA" id="ARBA00022603"/>
    </source>
</evidence>
<reference evidence="10" key="1">
    <citation type="submission" date="2021-05" db="EMBL/GenBank/DDBJ databases">
        <authorList>
            <person name="Alioto T."/>
            <person name="Alioto T."/>
            <person name="Gomez Garrido J."/>
        </authorList>
    </citation>
    <scope>NUCLEOTIDE SEQUENCE</scope>
</reference>
<dbReference type="GO" id="GO:0032259">
    <property type="term" value="P:methylation"/>
    <property type="evidence" value="ECO:0007669"/>
    <property type="project" value="UniProtKB-KW"/>
</dbReference>
<keyword evidence="7" id="KW-0949">S-adenosyl-L-methionine</keyword>
<evidence type="ECO:0000256" key="7">
    <source>
        <dbReference type="ARBA" id="ARBA00022691"/>
    </source>
</evidence>
<dbReference type="GO" id="GO:0005634">
    <property type="term" value="C:nucleus"/>
    <property type="evidence" value="ECO:0007669"/>
    <property type="project" value="UniProtKB-SubCell"/>
</dbReference>
<dbReference type="EMBL" id="HBUF01054154">
    <property type="protein sequence ID" value="CAG6623139.1"/>
    <property type="molecule type" value="Transcribed_RNA"/>
</dbReference>
<evidence type="ECO:0000313" key="10">
    <source>
        <dbReference type="EMBL" id="CAG6734971.1"/>
    </source>
</evidence>
<dbReference type="SUPFAM" id="SSF53335">
    <property type="entry name" value="S-adenosyl-L-methionine-dependent methyltransferases"/>
    <property type="match status" value="1"/>
</dbReference>
<dbReference type="GO" id="GO:0018064">
    <property type="term" value="F:protein-L-histidine N-tele-methyltransferase activity"/>
    <property type="evidence" value="ECO:0007669"/>
    <property type="project" value="UniProtKB-EC"/>
</dbReference>
<dbReference type="Pfam" id="PF10294">
    <property type="entry name" value="Methyltransf_16"/>
    <property type="match status" value="1"/>
</dbReference>
<dbReference type="PANTHER" id="PTHR14614">
    <property type="entry name" value="HEPATOCELLULAR CARCINOMA-ASSOCIATED ANTIGEN"/>
    <property type="match status" value="1"/>
</dbReference>
<evidence type="ECO:0000256" key="9">
    <source>
        <dbReference type="ARBA" id="ARBA00038126"/>
    </source>
</evidence>
<dbReference type="PANTHER" id="PTHR14614:SF39">
    <property type="entry name" value="HISTIDINE PROTEIN METHYLTRANSFERASE 1 HOMOLOG"/>
    <property type="match status" value="1"/>
</dbReference>
<dbReference type="AlphaFoldDB" id="A0A8D8YV32"/>
<accession>A0A8D8YV32</accession>
<evidence type="ECO:0000256" key="2">
    <source>
        <dbReference type="ARBA" id="ARBA00004496"/>
    </source>
</evidence>
<keyword evidence="8" id="KW-0539">Nucleus</keyword>
<evidence type="ECO:0000256" key="3">
    <source>
        <dbReference type="ARBA" id="ARBA00012533"/>
    </source>
</evidence>
<proteinExistence type="inferred from homology"/>
<dbReference type="EMBL" id="HBUF01217885">
    <property type="protein sequence ID" value="CAG6668022.1"/>
    <property type="molecule type" value="Transcribed_RNA"/>
</dbReference>
<dbReference type="GO" id="GO:0005737">
    <property type="term" value="C:cytoplasm"/>
    <property type="evidence" value="ECO:0007669"/>
    <property type="project" value="UniProtKB-SubCell"/>
</dbReference>
<organism evidence="10">
    <name type="scientific">Cacopsylla melanoneura</name>
    <dbReference type="NCBI Taxonomy" id="428564"/>
    <lineage>
        <taxon>Eukaryota</taxon>
        <taxon>Metazoa</taxon>
        <taxon>Ecdysozoa</taxon>
        <taxon>Arthropoda</taxon>
        <taxon>Hexapoda</taxon>
        <taxon>Insecta</taxon>
        <taxon>Pterygota</taxon>
        <taxon>Neoptera</taxon>
        <taxon>Paraneoptera</taxon>
        <taxon>Hemiptera</taxon>
        <taxon>Sternorrhyncha</taxon>
        <taxon>Psylloidea</taxon>
        <taxon>Psyllidae</taxon>
        <taxon>Psyllinae</taxon>
        <taxon>Cacopsylla</taxon>
    </lineage>
</organism>
<dbReference type="Gene3D" id="3.40.50.150">
    <property type="entry name" value="Vaccinia Virus protein VP39"/>
    <property type="match status" value="1"/>
</dbReference>
<dbReference type="EC" id="2.1.1.85" evidence="3"/>
<evidence type="ECO:0000256" key="6">
    <source>
        <dbReference type="ARBA" id="ARBA00022679"/>
    </source>
</evidence>
<evidence type="ECO:0000256" key="4">
    <source>
        <dbReference type="ARBA" id="ARBA00022490"/>
    </source>
</evidence>
<comment type="subcellular location">
    <subcellularLocation>
        <location evidence="2">Cytoplasm</location>
    </subcellularLocation>
    <subcellularLocation>
        <location evidence="1">Nucleus</location>
    </subcellularLocation>
</comment>
<dbReference type="EMBL" id="HBUF01561662">
    <property type="protein sequence ID" value="CAG6762687.1"/>
    <property type="molecule type" value="Transcribed_RNA"/>
</dbReference>
<dbReference type="InterPro" id="IPR029063">
    <property type="entry name" value="SAM-dependent_MTases_sf"/>
</dbReference>
<evidence type="ECO:0000256" key="8">
    <source>
        <dbReference type="ARBA" id="ARBA00023242"/>
    </source>
</evidence>
<name>A0A8D8YV32_9HEMI</name>
<keyword evidence="5 10" id="KW-0489">Methyltransferase</keyword>
<keyword evidence="4" id="KW-0963">Cytoplasm</keyword>
<protein>
    <recommendedName>
        <fullName evidence="3">protein-histidine N-methyltransferase</fullName>
        <ecNumber evidence="3">2.1.1.85</ecNumber>
    </recommendedName>
</protein>
<comment type="similarity">
    <text evidence="9">Belongs to the methyltransferase superfamily. METTL18 family.</text>
</comment>
<dbReference type="InterPro" id="IPR019410">
    <property type="entry name" value="Methyltransf_16"/>
</dbReference>
<evidence type="ECO:0000256" key="1">
    <source>
        <dbReference type="ARBA" id="ARBA00004123"/>
    </source>
</evidence>
<dbReference type="EMBL" id="HBUF01217880">
    <property type="protein sequence ID" value="CAG6668021.1"/>
    <property type="molecule type" value="Transcribed_RNA"/>
</dbReference>
<dbReference type="EMBL" id="HBUF01394433">
    <property type="protein sequence ID" value="CAG6734971.1"/>
    <property type="molecule type" value="Transcribed_RNA"/>
</dbReference>
<sequence>MFKFNFNNDTENTDDVIESPVVESKEFTVNTDVLLKIKLKLGESESKINISTVSDIKLIHTPLFEYESITNIAHTDLKPNVYEGGYKIWECTFDLLNFVRNNVDICAKRVLDLGCGAGLLGLYTLLNDAAHVSFQDYNQEVVESLTLPNILLNTQDLSKCKLYHGDWSSLTEVIDTKFDIILTSETIYSVTNHNKLISVFKNLLNSTGCVYLAAKIYYFGVGGCIYDFEKLLVEHDFETTTVWEQNEGVKRKIIKIQFKIDNKMMIPYTIDF</sequence>
<keyword evidence="6 10" id="KW-0808">Transferase</keyword>